<comment type="caution">
    <text evidence="11">The sequence shown here is derived from an EMBL/GenBank/DDBJ whole genome shotgun (WGS) entry which is preliminary data.</text>
</comment>
<keyword evidence="8 10" id="KW-0503">Monooxygenase</keyword>
<reference evidence="11 12" key="1">
    <citation type="submission" date="2014-02" db="EMBL/GenBank/DDBJ databases">
        <title>The genome sequence of the entomopathogenic fungus Metarhizium robertsii ARSEF 2575.</title>
        <authorList>
            <person name="Giuliano Garisto Donzelli B."/>
            <person name="Roe B.A."/>
            <person name="Macmil S.L."/>
            <person name="Krasnoff S.B."/>
            <person name="Gibson D.M."/>
        </authorList>
    </citation>
    <scope>NUCLEOTIDE SEQUENCE [LARGE SCALE GENOMIC DNA]</scope>
    <source>
        <strain evidence="11 12">ARSEF 2575</strain>
    </source>
</reference>
<accession>A0A014NA09</accession>
<dbReference type="Gene3D" id="1.10.630.10">
    <property type="entry name" value="Cytochrome P450"/>
    <property type="match status" value="1"/>
</dbReference>
<dbReference type="GO" id="GO:0016705">
    <property type="term" value="F:oxidoreductase activity, acting on paired donors, with incorporation or reduction of molecular oxygen"/>
    <property type="evidence" value="ECO:0007669"/>
    <property type="project" value="InterPro"/>
</dbReference>
<dbReference type="Proteomes" id="UP000030151">
    <property type="component" value="Unassembled WGS sequence"/>
</dbReference>
<comment type="pathway">
    <text evidence="2">Secondary metabolite biosynthesis.</text>
</comment>
<sequence length="510" mass="57998">MLSAAIIPFAILAVSCGVFYSLVCLGGSAARKRALAHIPELRFEKDNTPDRYRNNTRSLLRIGYEKYLQYGVPFQMYNPIGELGNQVILPMKYLDEVKRAPKSLFSFEVFSEKLFLLNYINAPRQTNAATHAIKFHLNRNLNNVMNGLWTEAEASLKKTIPSPGWQSIPGGDLACSILSPVMSYILVGPSFCRDPEWLDIAVETTFSVFDASLDIRKKYTANWRWLARWQNGTAQRLGTIRKKALELIKPLYDERRQAINENDGRSDSGSEMFHDTIYWLLGQKRADTSLKAVVDQQLFLTLASIHTTSGMLQSLLFDWLAHPEYHAEITAEINEALAEFKTSGSEWTLQRVARMRKLDSFMKESIRTNPMAFITGQRYAIKSHTFKDGFNLPAGTMFHFAADAVHHDPNKYPDPDKFDAYRFLRLREKVDPNQFHFAFVSDMNLNFGAGQHTCPGRFLAAVVLKFALILLITRYEIKFSDGSTQKPPNVFVDNTMRPDPSAKLLIKALI</sequence>
<keyword evidence="6 10" id="KW-0560">Oxidoreductase</keyword>
<evidence type="ECO:0000313" key="12">
    <source>
        <dbReference type="Proteomes" id="UP000030151"/>
    </source>
</evidence>
<dbReference type="OrthoDB" id="1844152at2759"/>
<evidence type="ECO:0000256" key="2">
    <source>
        <dbReference type="ARBA" id="ARBA00005179"/>
    </source>
</evidence>
<evidence type="ECO:0000256" key="4">
    <source>
        <dbReference type="ARBA" id="ARBA00022617"/>
    </source>
</evidence>
<evidence type="ECO:0000256" key="9">
    <source>
        <dbReference type="PIRSR" id="PIRSR602403-1"/>
    </source>
</evidence>
<evidence type="ECO:0000256" key="5">
    <source>
        <dbReference type="ARBA" id="ARBA00022723"/>
    </source>
</evidence>
<evidence type="ECO:0000256" key="1">
    <source>
        <dbReference type="ARBA" id="ARBA00001971"/>
    </source>
</evidence>
<keyword evidence="7 9" id="KW-0408">Iron</keyword>
<evidence type="ECO:0000256" key="8">
    <source>
        <dbReference type="ARBA" id="ARBA00023033"/>
    </source>
</evidence>
<name>A0A014NA09_9HYPO</name>
<evidence type="ECO:0000256" key="7">
    <source>
        <dbReference type="ARBA" id="ARBA00023004"/>
    </source>
</evidence>
<dbReference type="InterPro" id="IPR001128">
    <property type="entry name" value="Cyt_P450"/>
</dbReference>
<dbReference type="HOGENOM" id="CLU_022195_0_0_1"/>
<dbReference type="PRINTS" id="PR00465">
    <property type="entry name" value="EP450IV"/>
</dbReference>
<dbReference type="PROSITE" id="PS00086">
    <property type="entry name" value="CYTOCHROME_P450"/>
    <property type="match status" value="1"/>
</dbReference>
<evidence type="ECO:0000256" key="10">
    <source>
        <dbReference type="RuleBase" id="RU000461"/>
    </source>
</evidence>
<dbReference type="eggNOG" id="KOG0157">
    <property type="taxonomic scope" value="Eukaryota"/>
</dbReference>
<keyword evidence="5 9" id="KW-0479">Metal-binding</keyword>
<dbReference type="GO" id="GO:0004497">
    <property type="term" value="F:monooxygenase activity"/>
    <property type="evidence" value="ECO:0007669"/>
    <property type="project" value="UniProtKB-KW"/>
</dbReference>
<evidence type="ECO:0000313" key="11">
    <source>
        <dbReference type="EMBL" id="EXU97564.1"/>
    </source>
</evidence>
<protein>
    <submittedName>
        <fullName evidence="11">Cytochrome P450</fullName>
    </submittedName>
</protein>
<proteinExistence type="inferred from homology"/>
<dbReference type="CDD" id="cd11041">
    <property type="entry name" value="CYP503A1-like"/>
    <property type="match status" value="1"/>
</dbReference>
<evidence type="ECO:0000256" key="6">
    <source>
        <dbReference type="ARBA" id="ARBA00023002"/>
    </source>
</evidence>
<dbReference type="InterPro" id="IPR017972">
    <property type="entry name" value="Cyt_P450_CS"/>
</dbReference>
<dbReference type="PANTHER" id="PTHR46206:SF7">
    <property type="entry name" value="P450, PUTATIVE (EUROFUNG)-RELATED"/>
    <property type="match status" value="1"/>
</dbReference>
<keyword evidence="4 9" id="KW-0349">Heme</keyword>
<dbReference type="InterPro" id="IPR036396">
    <property type="entry name" value="Cyt_P450_sf"/>
</dbReference>
<feature type="binding site" description="axial binding residue" evidence="9">
    <location>
        <position position="454"/>
    </location>
    <ligand>
        <name>heme</name>
        <dbReference type="ChEBI" id="CHEBI:30413"/>
    </ligand>
    <ligandPart>
        <name>Fe</name>
        <dbReference type="ChEBI" id="CHEBI:18248"/>
    </ligandPart>
</feature>
<comment type="cofactor">
    <cofactor evidence="1 9">
        <name>heme</name>
        <dbReference type="ChEBI" id="CHEBI:30413"/>
    </cofactor>
</comment>
<dbReference type="EMBL" id="JELW01000035">
    <property type="protein sequence ID" value="EXU97564.1"/>
    <property type="molecule type" value="Genomic_DNA"/>
</dbReference>
<gene>
    <name evidence="11" type="ORF">X797_009283</name>
</gene>
<dbReference type="SUPFAM" id="SSF48264">
    <property type="entry name" value="Cytochrome P450"/>
    <property type="match status" value="1"/>
</dbReference>
<comment type="similarity">
    <text evidence="3 10">Belongs to the cytochrome P450 family.</text>
</comment>
<dbReference type="GO" id="GO:0005506">
    <property type="term" value="F:iron ion binding"/>
    <property type="evidence" value="ECO:0007669"/>
    <property type="project" value="InterPro"/>
</dbReference>
<dbReference type="Pfam" id="PF00067">
    <property type="entry name" value="p450"/>
    <property type="match status" value="1"/>
</dbReference>
<evidence type="ECO:0000256" key="3">
    <source>
        <dbReference type="ARBA" id="ARBA00010617"/>
    </source>
</evidence>
<organism evidence="11 12">
    <name type="scientific">Metarhizium robertsii</name>
    <dbReference type="NCBI Taxonomy" id="568076"/>
    <lineage>
        <taxon>Eukaryota</taxon>
        <taxon>Fungi</taxon>
        <taxon>Dikarya</taxon>
        <taxon>Ascomycota</taxon>
        <taxon>Pezizomycotina</taxon>
        <taxon>Sordariomycetes</taxon>
        <taxon>Hypocreomycetidae</taxon>
        <taxon>Hypocreales</taxon>
        <taxon>Clavicipitaceae</taxon>
        <taxon>Metarhizium</taxon>
    </lineage>
</organism>
<dbReference type="AlphaFoldDB" id="A0A014NA09"/>
<dbReference type="PANTHER" id="PTHR46206">
    <property type="entry name" value="CYTOCHROME P450"/>
    <property type="match status" value="1"/>
</dbReference>
<dbReference type="InterPro" id="IPR002403">
    <property type="entry name" value="Cyt_P450_E_grp-IV"/>
</dbReference>
<dbReference type="GO" id="GO:0020037">
    <property type="term" value="F:heme binding"/>
    <property type="evidence" value="ECO:0007669"/>
    <property type="project" value="InterPro"/>
</dbReference>